<proteinExistence type="predicted"/>
<reference evidence="1 2" key="1">
    <citation type="submission" date="2015-11" db="EMBL/GenBank/DDBJ databases">
        <title>Expanding the genomic diversity of Burkholderia species for the development of highly accurate diagnostics.</title>
        <authorList>
            <person name="Sahl J."/>
            <person name="Keim P."/>
            <person name="Wagner D."/>
        </authorList>
    </citation>
    <scope>NUCLEOTIDE SEQUENCE [LARGE SCALE GENOMIC DNA]</scope>
    <source>
        <strain evidence="1 2">MSMB574WGS</strain>
    </source>
</reference>
<evidence type="ECO:0000313" key="1">
    <source>
        <dbReference type="EMBL" id="KWF59699.1"/>
    </source>
</evidence>
<dbReference type="EMBL" id="LPJX01000061">
    <property type="protein sequence ID" value="KWF59699.1"/>
    <property type="molecule type" value="Genomic_DNA"/>
</dbReference>
<accession>A0A132ETV7</accession>
<dbReference type="Proteomes" id="UP000061512">
    <property type="component" value="Unassembled WGS sequence"/>
</dbReference>
<name>A0A132ETV7_9BURK</name>
<comment type="caution">
    <text evidence="1">The sequence shown here is derived from an EMBL/GenBank/DDBJ whole genome shotgun (WGS) entry which is preliminary data.</text>
</comment>
<evidence type="ECO:0000313" key="2">
    <source>
        <dbReference type="Proteomes" id="UP000061512"/>
    </source>
</evidence>
<protein>
    <recommendedName>
        <fullName evidence="3">DinB-like domain-containing protein</fullName>
    </recommendedName>
</protein>
<evidence type="ECO:0008006" key="3">
    <source>
        <dbReference type="Google" id="ProtNLM"/>
    </source>
</evidence>
<dbReference type="InterPro" id="IPR034660">
    <property type="entry name" value="DinB/YfiT-like"/>
</dbReference>
<dbReference type="SUPFAM" id="SSF109854">
    <property type="entry name" value="DinB/YfiT-like putative metalloenzymes"/>
    <property type="match status" value="1"/>
</dbReference>
<gene>
    <name evidence="1" type="ORF">WT57_27205</name>
</gene>
<dbReference type="RefSeq" id="WP_060300012.1">
    <property type="nucleotide sequence ID" value="NZ_JADKRM010000053.1"/>
</dbReference>
<sequence>MTSEFGRFVILFNQLSEYTDAWLSRFPVEKFDWVPVETSSMKFGERVSRVTLERLVTHLCVAERGWVEQLKTCADGATISVPKDPELEARLLNAGAEFLEMARQISRENADEMSRLPASVLDKKVVFVARQWTGMGLLWGIYAHRAFHLGNVDIYLRQADVVAPEFFEFYAPTLA</sequence>
<dbReference type="Gene3D" id="1.20.120.450">
    <property type="entry name" value="dinb family like domain"/>
    <property type="match status" value="1"/>
</dbReference>
<dbReference type="AlphaFoldDB" id="A0A132ETV7"/>
<organism evidence="1 2">
    <name type="scientific">Burkholderia pseudomultivorans</name>
    <dbReference type="NCBI Taxonomy" id="1207504"/>
    <lineage>
        <taxon>Bacteria</taxon>
        <taxon>Pseudomonadati</taxon>
        <taxon>Pseudomonadota</taxon>
        <taxon>Betaproteobacteria</taxon>
        <taxon>Burkholderiales</taxon>
        <taxon>Burkholderiaceae</taxon>
        <taxon>Burkholderia</taxon>
        <taxon>Burkholderia cepacia complex</taxon>
    </lineage>
</organism>